<evidence type="ECO:0000256" key="5">
    <source>
        <dbReference type="PROSITE-ProRule" id="PRU00723"/>
    </source>
</evidence>
<evidence type="ECO:0000259" key="7">
    <source>
        <dbReference type="PROSITE" id="PS50103"/>
    </source>
</evidence>
<name>A0A150GAN2_GONPE</name>
<sequence>MSAPGIEAQRHEFPEPAQGDAMQALRNASLPDDFWLYAYKVLPCPHGYRHSWTHCPFSHAGETARRRCPRTHNYLPDACPNARAKRQCPNGDACPYAHNTFEMWLHPQRYRTRLCYLGANCRRPTCFFAHSVEELRSVDEGDGSASPAVTGMGVPPLALPPLPSPPPLPPPGTNSSAGDYSQPMGMGAPMLPTSMSLPAGALMPVVCMPQPQPGGGPLGTPPRPETPATYGPGMGGYGGAGGVPQVPRSPLPPPGEPLPPPHMLTLGGSPQLPPGQHMGVPMAMQMQMTMRPHPHHPHHAQHGMALHMGPPPPGTVYIARGLAPVTPGVHGLSSPPLGSPYMSPFGAPPAAYGGHGGGGNGYYSGNNQPPAAGGGGAGNGNGGANGRARSWSVPGEGFFVNGGGAAANAPEAMRQADAGFHAAGLPPGVAAVPAPVLVVSSGSSRNGGGGGGGSGGTPRHMPAPSNRAAAGARRMSTPNTGAASEATASAAAAAAAAAAAMRYPSAAVTTAAAVRGMSGGSASSGSPFVSPGAAAHGASADHHQQGKAEAAAAEAALRQLSLSGNSVAAPPPTPAALPTGDSSASSSAPPSAPLSVATSPTAGSPFAVDSAQSVGAVGFGGAASVAAGLLRAHSSPSGGAAAYAGLPVAGLTGESVAAAAAALAAVATGVESPAASSDGSEAYQALLQQMLRSASASAVEPPSAAALLPALLSGGMHLYGPSDNADGGGVAAGERTSDPGPSLRAAIRRMSSEIGYGAAATRQSDPGHGVAGGAEVQQLLLPLLQSVLTEGLASGQLELVNGQLQVKGSGAGGAGGSSRGSRLSASGSSGSTRHSVSVSATGCASPSLSVSSFGTE</sequence>
<feature type="compositionally biased region" description="Gly residues" evidence="6">
    <location>
        <begin position="809"/>
        <end position="818"/>
    </location>
</feature>
<feature type="zinc finger region" description="C3H1-type" evidence="5">
    <location>
        <begin position="73"/>
        <end position="101"/>
    </location>
</feature>
<keyword evidence="4" id="KW-0238">DNA-binding</keyword>
<dbReference type="EMBL" id="LSYV01000041">
    <property type="protein sequence ID" value="KXZ46823.1"/>
    <property type="molecule type" value="Genomic_DNA"/>
</dbReference>
<evidence type="ECO:0000256" key="6">
    <source>
        <dbReference type="SAM" id="MobiDB-lite"/>
    </source>
</evidence>
<dbReference type="InterPro" id="IPR000571">
    <property type="entry name" value="Znf_CCCH"/>
</dbReference>
<dbReference type="OrthoDB" id="549302at2759"/>
<feature type="region of interest" description="Disordered" evidence="6">
    <location>
        <begin position="139"/>
        <end position="185"/>
    </location>
</feature>
<feature type="compositionally biased region" description="Polar residues" evidence="6">
    <location>
        <begin position="842"/>
        <end position="856"/>
    </location>
</feature>
<feature type="compositionally biased region" description="Low complexity" evidence="6">
    <location>
        <begin position="576"/>
        <end position="601"/>
    </location>
</feature>
<feature type="compositionally biased region" description="Low complexity" evidence="6">
    <location>
        <begin position="516"/>
        <end position="538"/>
    </location>
</feature>
<dbReference type="PANTHER" id="PTHR14493">
    <property type="entry name" value="UNKEMPT FAMILY MEMBER"/>
    <property type="match status" value="1"/>
</dbReference>
<feature type="compositionally biased region" description="Low complexity" evidence="6">
    <location>
        <begin position="819"/>
        <end position="840"/>
    </location>
</feature>
<gene>
    <name evidence="8" type="ORF">GPECTOR_40g557</name>
</gene>
<keyword evidence="3 5" id="KW-0862">Zinc</keyword>
<dbReference type="SMART" id="SM00356">
    <property type="entry name" value="ZnF_C3H1"/>
    <property type="match status" value="2"/>
</dbReference>
<dbReference type="PROSITE" id="PS50103">
    <property type="entry name" value="ZF_C3H1"/>
    <property type="match status" value="1"/>
</dbReference>
<feature type="region of interest" description="Disordered" evidence="6">
    <location>
        <begin position="516"/>
        <end position="601"/>
    </location>
</feature>
<evidence type="ECO:0000256" key="4">
    <source>
        <dbReference type="ARBA" id="ARBA00023125"/>
    </source>
</evidence>
<evidence type="ECO:0000313" key="9">
    <source>
        <dbReference type="Proteomes" id="UP000075714"/>
    </source>
</evidence>
<evidence type="ECO:0000256" key="2">
    <source>
        <dbReference type="ARBA" id="ARBA00022771"/>
    </source>
</evidence>
<accession>A0A150GAN2</accession>
<feature type="compositionally biased region" description="Pro residues" evidence="6">
    <location>
        <begin position="157"/>
        <end position="172"/>
    </location>
</feature>
<dbReference type="InterPro" id="IPR057444">
    <property type="entry name" value="Znf-CCCH_AtC3H23-like"/>
</dbReference>
<keyword evidence="2 5" id="KW-0863">Zinc-finger</keyword>
<keyword evidence="9" id="KW-1185">Reference proteome</keyword>
<feature type="compositionally biased region" description="Gly residues" evidence="6">
    <location>
        <begin position="445"/>
        <end position="456"/>
    </location>
</feature>
<comment type="caution">
    <text evidence="8">The sequence shown here is derived from an EMBL/GenBank/DDBJ whole genome shotgun (WGS) entry which is preliminary data.</text>
</comment>
<proteinExistence type="predicted"/>
<evidence type="ECO:0000313" key="8">
    <source>
        <dbReference type="EMBL" id="KXZ46823.1"/>
    </source>
</evidence>
<dbReference type="Proteomes" id="UP000075714">
    <property type="component" value="Unassembled WGS sequence"/>
</dbReference>
<evidence type="ECO:0000256" key="3">
    <source>
        <dbReference type="ARBA" id="ARBA00022833"/>
    </source>
</evidence>
<protein>
    <recommendedName>
        <fullName evidence="7">C3H1-type domain-containing protein</fullName>
    </recommendedName>
</protein>
<organism evidence="8 9">
    <name type="scientific">Gonium pectorale</name>
    <name type="common">Green alga</name>
    <dbReference type="NCBI Taxonomy" id="33097"/>
    <lineage>
        <taxon>Eukaryota</taxon>
        <taxon>Viridiplantae</taxon>
        <taxon>Chlorophyta</taxon>
        <taxon>core chlorophytes</taxon>
        <taxon>Chlorophyceae</taxon>
        <taxon>CS clade</taxon>
        <taxon>Chlamydomonadales</taxon>
        <taxon>Volvocaceae</taxon>
        <taxon>Gonium</taxon>
    </lineage>
</organism>
<feature type="region of interest" description="Disordered" evidence="6">
    <location>
        <begin position="441"/>
        <end position="483"/>
    </location>
</feature>
<dbReference type="Gene3D" id="3.30.1370.210">
    <property type="match status" value="1"/>
</dbReference>
<reference evidence="9" key="1">
    <citation type="journal article" date="2016" name="Nat. Commun.">
        <title>The Gonium pectorale genome demonstrates co-option of cell cycle regulation during the evolution of multicellularity.</title>
        <authorList>
            <person name="Hanschen E.R."/>
            <person name="Marriage T.N."/>
            <person name="Ferris P.J."/>
            <person name="Hamaji T."/>
            <person name="Toyoda A."/>
            <person name="Fujiyama A."/>
            <person name="Neme R."/>
            <person name="Noguchi H."/>
            <person name="Minakuchi Y."/>
            <person name="Suzuki M."/>
            <person name="Kawai-Toyooka H."/>
            <person name="Smith D.R."/>
            <person name="Sparks H."/>
            <person name="Anderson J."/>
            <person name="Bakaric R."/>
            <person name="Luria V."/>
            <person name="Karger A."/>
            <person name="Kirschner M.W."/>
            <person name="Durand P.M."/>
            <person name="Michod R.E."/>
            <person name="Nozaki H."/>
            <person name="Olson B.J."/>
        </authorList>
    </citation>
    <scope>NUCLEOTIDE SEQUENCE [LARGE SCALE GENOMIC DNA]</scope>
    <source>
        <strain evidence="9">NIES-2863</strain>
    </source>
</reference>
<keyword evidence="1 5" id="KW-0479">Metal-binding</keyword>
<feature type="domain" description="C3H1-type" evidence="7">
    <location>
        <begin position="73"/>
        <end position="101"/>
    </location>
</feature>
<dbReference type="PANTHER" id="PTHR14493:SF50">
    <property type="entry name" value="RING FINGER PROTEIN UNKEMPT"/>
    <property type="match status" value="1"/>
</dbReference>
<dbReference type="InterPro" id="IPR045234">
    <property type="entry name" value="Unkempt-like"/>
</dbReference>
<dbReference type="GO" id="GO:0003677">
    <property type="term" value="F:DNA binding"/>
    <property type="evidence" value="ECO:0007669"/>
    <property type="project" value="UniProtKB-KW"/>
</dbReference>
<dbReference type="GO" id="GO:0008270">
    <property type="term" value="F:zinc ion binding"/>
    <property type="evidence" value="ECO:0007669"/>
    <property type="project" value="UniProtKB-KW"/>
</dbReference>
<evidence type="ECO:0000256" key="1">
    <source>
        <dbReference type="ARBA" id="ARBA00022723"/>
    </source>
</evidence>
<dbReference type="AlphaFoldDB" id="A0A150GAN2"/>
<feature type="region of interest" description="Disordered" evidence="6">
    <location>
        <begin position="808"/>
        <end position="856"/>
    </location>
</feature>
<dbReference type="Pfam" id="PF25512">
    <property type="entry name" value="zf-CCCH_AtC3H23"/>
    <property type="match status" value="1"/>
</dbReference>